<evidence type="ECO:0000256" key="4">
    <source>
        <dbReference type="ARBA" id="ARBA00022679"/>
    </source>
</evidence>
<dbReference type="PANTHER" id="PTHR21152">
    <property type="entry name" value="AMINOTRANSFERASE CLASS V"/>
    <property type="match status" value="1"/>
</dbReference>
<dbReference type="InterPro" id="IPR015424">
    <property type="entry name" value="PyrdxlP-dep_Trfase"/>
</dbReference>
<evidence type="ECO:0000256" key="2">
    <source>
        <dbReference type="ARBA" id="ARBA00009236"/>
    </source>
</evidence>
<evidence type="ECO:0000256" key="1">
    <source>
        <dbReference type="ARBA" id="ARBA00001933"/>
    </source>
</evidence>
<feature type="domain" description="Aminotransferase class V" evidence="6">
    <location>
        <begin position="25"/>
        <end position="320"/>
    </location>
</feature>
<dbReference type="InterPro" id="IPR000192">
    <property type="entry name" value="Aminotrans_V_dom"/>
</dbReference>
<evidence type="ECO:0000256" key="5">
    <source>
        <dbReference type="ARBA" id="ARBA00022898"/>
    </source>
</evidence>
<dbReference type="PIRSF" id="PIRSF000524">
    <property type="entry name" value="SPT"/>
    <property type="match status" value="1"/>
</dbReference>
<dbReference type="Proteomes" id="UP000070175">
    <property type="component" value="Unassembled WGS sequence"/>
</dbReference>
<keyword evidence="8" id="KW-1185">Reference proteome</keyword>
<dbReference type="EMBL" id="LHYJ01000044">
    <property type="protein sequence ID" value="KXB07855.1"/>
    <property type="molecule type" value="Genomic_DNA"/>
</dbReference>
<dbReference type="InterPro" id="IPR015421">
    <property type="entry name" value="PyrdxlP-dep_Trfase_major"/>
</dbReference>
<sequence length="353" mass="39529">MLMTPGPTEIPKKVRKAMARPIQNPDIEEEFRKLYREIEEKVKKVYQTDKDVLIPGGEGILGLEASIASTLEPGDKVLCISNGIYGDEFGKFVEMFGGEPIFCKSPYGERLDVEKVKSLIEKHDFRASTMVHCETPTGTLNHINKILPILKENQIITIVDAVSSLAGTPVPVENIDLCIGGSQKCLSAQPGLTTVSVSDKAWETIMEKEQNTFYTNLAIWKETWFEKNYFPYTPLVSNIYGLEEALNLILKEGLENVFGRHQKSAQVCRDLGKEMGLELYPENDELCSPTVTAFLIEGKAKRLQDKVYKDSGILLATGLREFEEDILRIGHMGYNADVEKVEKVMKALESSTN</sequence>
<dbReference type="InterPro" id="IPR015422">
    <property type="entry name" value="PyrdxlP-dep_Trfase_small"/>
</dbReference>
<comment type="cofactor">
    <cofactor evidence="1">
        <name>pyridoxal 5'-phosphate</name>
        <dbReference type="ChEBI" id="CHEBI:597326"/>
    </cofactor>
</comment>
<dbReference type="Pfam" id="PF00266">
    <property type="entry name" value="Aminotran_5"/>
    <property type="match status" value="1"/>
</dbReference>
<evidence type="ECO:0000313" key="7">
    <source>
        <dbReference type="EMBL" id="KXB07855.1"/>
    </source>
</evidence>
<organism evidence="7 8">
    <name type="scientific">candidate division MSBL1 archaeon SCGC-AAA382N08</name>
    <dbReference type="NCBI Taxonomy" id="1698285"/>
    <lineage>
        <taxon>Archaea</taxon>
        <taxon>Methanobacteriati</taxon>
        <taxon>Methanobacteriota</taxon>
        <taxon>candidate division MSBL1</taxon>
    </lineage>
</organism>
<proteinExistence type="inferred from homology"/>
<keyword evidence="4 7" id="KW-0808">Transferase</keyword>
<dbReference type="GO" id="GO:0004760">
    <property type="term" value="F:L-serine-pyruvate transaminase activity"/>
    <property type="evidence" value="ECO:0007669"/>
    <property type="project" value="TreeGrafter"/>
</dbReference>
<name>A0A133VN21_9EURY</name>
<dbReference type="PANTHER" id="PTHR21152:SF24">
    <property type="entry name" value="ALANINE--GLYOXYLATE AMINOTRANSFERASE 1"/>
    <property type="match status" value="1"/>
</dbReference>
<dbReference type="InterPro" id="IPR024169">
    <property type="entry name" value="SP_NH2Trfase/AEP_transaminase"/>
</dbReference>
<dbReference type="Gene3D" id="3.90.1150.10">
    <property type="entry name" value="Aspartate Aminotransferase, domain 1"/>
    <property type="match status" value="1"/>
</dbReference>
<dbReference type="GO" id="GO:0019265">
    <property type="term" value="P:glycine biosynthetic process, by transamination of glyoxylate"/>
    <property type="evidence" value="ECO:0007669"/>
    <property type="project" value="TreeGrafter"/>
</dbReference>
<dbReference type="Gene3D" id="3.40.640.10">
    <property type="entry name" value="Type I PLP-dependent aspartate aminotransferase-like (Major domain)"/>
    <property type="match status" value="1"/>
</dbReference>
<dbReference type="SUPFAM" id="SSF53383">
    <property type="entry name" value="PLP-dependent transferases"/>
    <property type="match status" value="1"/>
</dbReference>
<evidence type="ECO:0000313" key="8">
    <source>
        <dbReference type="Proteomes" id="UP000070175"/>
    </source>
</evidence>
<keyword evidence="5" id="KW-0663">Pyridoxal phosphate</keyword>
<comment type="similarity">
    <text evidence="2">Belongs to the class-V pyridoxal-phosphate-dependent aminotransferase family.</text>
</comment>
<keyword evidence="3 7" id="KW-0032">Aminotransferase</keyword>
<gene>
    <name evidence="7" type="ORF">AKJ56_02225</name>
</gene>
<evidence type="ECO:0000259" key="6">
    <source>
        <dbReference type="Pfam" id="PF00266"/>
    </source>
</evidence>
<accession>A0A133VN21</accession>
<dbReference type="GO" id="GO:0008453">
    <property type="term" value="F:alanine-glyoxylate transaminase activity"/>
    <property type="evidence" value="ECO:0007669"/>
    <property type="project" value="TreeGrafter"/>
</dbReference>
<protein>
    <submittedName>
        <fullName evidence="7">Aminotransferase class V</fullName>
    </submittedName>
</protein>
<comment type="caution">
    <text evidence="7">The sequence shown here is derived from an EMBL/GenBank/DDBJ whole genome shotgun (WGS) entry which is preliminary data.</text>
</comment>
<dbReference type="AlphaFoldDB" id="A0A133VN21"/>
<reference evidence="7 8" key="1">
    <citation type="journal article" date="2016" name="Sci. Rep.">
        <title>Metabolic traits of an uncultured archaeal lineage -MSBL1- from brine pools of the Red Sea.</title>
        <authorList>
            <person name="Mwirichia R."/>
            <person name="Alam I."/>
            <person name="Rashid M."/>
            <person name="Vinu M."/>
            <person name="Ba-Alawi W."/>
            <person name="Anthony Kamau A."/>
            <person name="Kamanda Ngugi D."/>
            <person name="Goker M."/>
            <person name="Klenk H.P."/>
            <person name="Bajic V."/>
            <person name="Stingl U."/>
        </authorList>
    </citation>
    <scope>NUCLEOTIDE SEQUENCE [LARGE SCALE GENOMIC DNA]</scope>
    <source>
        <strain evidence="7">SCGC-AAA382N08</strain>
    </source>
</reference>
<evidence type="ECO:0000256" key="3">
    <source>
        <dbReference type="ARBA" id="ARBA00022576"/>
    </source>
</evidence>